<reference evidence="2" key="1">
    <citation type="submission" date="2019-04" db="EMBL/GenBank/DDBJ databases">
        <title>Genomic and proteomic characterization of cyanophage S-SCSM1 provides new insights into understanding the viral gene diversity and phage-host interactions.</title>
        <authorList>
            <person name="Wang Q."/>
            <person name="Xu Y."/>
            <person name="Jiao N."/>
            <person name="Zhang R."/>
        </authorList>
    </citation>
    <scope>NUCLEOTIDE SEQUENCE [LARGE SCALE GENOMIC DNA]</scope>
</reference>
<dbReference type="Gene3D" id="2.40.50.260">
    <property type="entry name" value="Nucleic acid-binding protein domain"/>
    <property type="match status" value="1"/>
</dbReference>
<keyword evidence="3" id="KW-1185">Reference proteome</keyword>
<feature type="compositionally biased region" description="Pro residues" evidence="1">
    <location>
        <begin position="889"/>
        <end position="913"/>
    </location>
</feature>
<accession>A0A6M2ZHM9</accession>
<dbReference type="EMBL" id="MK867354">
    <property type="protein sequence ID" value="QFG06481.1"/>
    <property type="molecule type" value="Genomic_DNA"/>
</dbReference>
<gene>
    <name evidence="2" type="ORF">SSCSM1_217</name>
</gene>
<organism evidence="2 3">
    <name type="scientific">Synechococcus phage S-SCSM1</name>
    <dbReference type="NCBI Taxonomy" id="2588487"/>
    <lineage>
        <taxon>Viruses</taxon>
        <taxon>Duplodnaviria</taxon>
        <taxon>Heunggongvirae</taxon>
        <taxon>Uroviricota</taxon>
        <taxon>Caudoviricetes</taxon>
        <taxon>Pantevenvirales</taxon>
        <taxon>Kyanoviridae</taxon>
        <taxon>Zhoulongquanvirus</taxon>
        <taxon>Zhoulongquanvirus esscess</taxon>
    </lineage>
</organism>
<feature type="region of interest" description="Disordered" evidence="1">
    <location>
        <begin position="162"/>
        <end position="210"/>
    </location>
</feature>
<feature type="region of interest" description="Disordered" evidence="1">
    <location>
        <begin position="871"/>
        <end position="919"/>
    </location>
</feature>
<name>A0A6M2ZHM9_9CAUD</name>
<dbReference type="Proteomes" id="UP000515683">
    <property type="component" value="Segment"/>
</dbReference>
<evidence type="ECO:0000256" key="1">
    <source>
        <dbReference type="SAM" id="MobiDB-lite"/>
    </source>
</evidence>
<protein>
    <submittedName>
        <fullName evidence="2">Pre-baseplate central spike protein</fullName>
    </submittedName>
</protein>
<feature type="compositionally biased region" description="Basic and acidic residues" evidence="1">
    <location>
        <begin position="182"/>
        <end position="201"/>
    </location>
</feature>
<sequence length="919" mass="98417">MVMKGIGPTYNSPGVEKNIMYWWLGQVTDESHWKPNEVAENVNRDDHPGWGRRYRVRIFSRDASVKVVPDSELITAPVVVPVTSGTGHEGYGESVCLAQGSFVVGFYLDGVQGKEPIILGAIPNNSQTRLFGGDPQEGFVPRTGYKGLTGDKKVATKNIYIAPGSHPNKEDANTSPNTKNVSGEDKRDDGKDKSPRKKNIECEGGDGPVKGIQGHIQRALAMIQRIQKATTSFLGAASNIVSNIENIVNSVSTAVASLFKLIIGKMRGYVLRKINAGIKDLGQMLPPSLRQVFATGSGEATDTLACVFSKIMGTLFEMAKGLLNDIINNYVMAPMCAAEKMVGDMVGNILGEVTGAISGALGAIKGLLGAVGDIAGGIFSVLGLVQGLLNFLKCDSTPNCKYVDEWSFWDGSSEAQVVTEAIDKFVEDAANNIPGTIPPCNTDQLPCGPPSIQFTGGGGTGLAANPIISMTGKMMGLDFSSFGGGYSSSPGISIVDPCIGGGSAVKLLTTLDGITSSESWKQGDNVQVTSAVVTHPGAGYTGSPNGNTNISNKDQTIVNDDNGTKVHDPGKPIRIPVIPYEPDNVPRVYLPSGQNVQIFDDDGNVIQEVTGQGSVVPISLPNGGNFTTPTPPNYDGPGGGRFDFTGTPPENPLTNVHYTNNTPGVGNWNGFVNDPVRVNDKAVFDGNTWRIITGQTDTRPKSGGESVDIILDGVYIDNPGVNYEQGDEIIMEPSYGGKLCPVFNDIGQLIDVVICEPGGLFDDYPKIYIRSQTGINANILPIFRVRREDEDPDANARRMSGDRIITVDDCIGRLVVGYVNGQPYYGPWHYHNGRKMIGKNHTQRKHPYIYDTPEESLKDQYYVRRPNYRTQTSLTVEVDESPDEVSSPTPTPRPSPTPIPTPSPTPRPSPPPSSGSSGY</sequence>
<proteinExistence type="predicted"/>
<dbReference type="SUPFAM" id="SSF69255">
    <property type="entry name" value="gp5 N-terminal domain-like"/>
    <property type="match status" value="1"/>
</dbReference>
<evidence type="ECO:0000313" key="2">
    <source>
        <dbReference type="EMBL" id="QFG06481.1"/>
    </source>
</evidence>
<evidence type="ECO:0000313" key="3">
    <source>
        <dbReference type="Proteomes" id="UP000515683"/>
    </source>
</evidence>